<reference evidence="2" key="1">
    <citation type="journal article" date="2019" name="Int. J. Syst. Evol. Microbiol.">
        <title>The Global Catalogue of Microorganisms (GCM) 10K type strain sequencing project: providing services to taxonomists for standard genome sequencing and annotation.</title>
        <authorList>
            <consortium name="The Broad Institute Genomics Platform"/>
            <consortium name="The Broad Institute Genome Sequencing Center for Infectious Disease"/>
            <person name="Wu L."/>
            <person name="Ma J."/>
        </authorList>
    </citation>
    <scope>NUCLEOTIDE SEQUENCE [LARGE SCALE GENOMIC DNA]</scope>
    <source>
        <strain evidence="2">JCM 4805</strain>
    </source>
</reference>
<gene>
    <name evidence="1" type="ORF">GCM10010361_78100</name>
</gene>
<name>A0ABP3LHG7_9ACTN</name>
<keyword evidence="2" id="KW-1185">Reference proteome</keyword>
<accession>A0ABP3LHG7</accession>
<proteinExistence type="predicted"/>
<organism evidence="1 2">
    <name type="scientific">Streptomyces olivaceiscleroticus</name>
    <dbReference type="NCBI Taxonomy" id="68245"/>
    <lineage>
        <taxon>Bacteria</taxon>
        <taxon>Bacillati</taxon>
        <taxon>Actinomycetota</taxon>
        <taxon>Actinomycetes</taxon>
        <taxon>Kitasatosporales</taxon>
        <taxon>Streptomycetaceae</taxon>
        <taxon>Streptomyces</taxon>
    </lineage>
</organism>
<dbReference type="RefSeq" id="WP_346100450.1">
    <property type="nucleotide sequence ID" value="NZ_BAAABY010000070.1"/>
</dbReference>
<evidence type="ECO:0000313" key="1">
    <source>
        <dbReference type="EMBL" id="GAA0500966.1"/>
    </source>
</evidence>
<dbReference type="Proteomes" id="UP001500909">
    <property type="component" value="Unassembled WGS sequence"/>
</dbReference>
<protein>
    <submittedName>
        <fullName evidence="1">Uncharacterized protein</fullName>
    </submittedName>
</protein>
<sequence length="108" mass="12521">MSARDALAFYIGYESVDEDPRFEQLLNAVETAALKTAADENARLRARIAELERPAIEAKRNEIRSSYTELISTCEETKDFEGAFDVQCRLREREEQWQREDAENFPQS</sequence>
<dbReference type="EMBL" id="BAAABY010000070">
    <property type="protein sequence ID" value="GAA0500966.1"/>
    <property type="molecule type" value="Genomic_DNA"/>
</dbReference>
<evidence type="ECO:0000313" key="2">
    <source>
        <dbReference type="Proteomes" id="UP001500909"/>
    </source>
</evidence>
<comment type="caution">
    <text evidence="1">The sequence shown here is derived from an EMBL/GenBank/DDBJ whole genome shotgun (WGS) entry which is preliminary data.</text>
</comment>